<protein>
    <submittedName>
        <fullName evidence="8">U1-type domain-containing protein</fullName>
    </submittedName>
</protein>
<dbReference type="PANTHER" id="PTHR45986:SF1">
    <property type="entry name" value="ZINC FINGER MATRIN-TYPE PROTEIN 2"/>
    <property type="match status" value="1"/>
</dbReference>
<dbReference type="VEuPathDB" id="FungiDB:PTTG_00166"/>
<dbReference type="STRING" id="630390.A0A180GYP1"/>
<evidence type="ECO:0000313" key="9">
    <source>
        <dbReference type="Proteomes" id="UP000005240"/>
    </source>
</evidence>
<keyword evidence="1" id="KW-0479">Metal-binding</keyword>
<dbReference type="GO" id="GO:0003676">
    <property type="term" value="F:nucleic acid binding"/>
    <property type="evidence" value="ECO:0007669"/>
    <property type="project" value="InterPro"/>
</dbReference>
<dbReference type="Pfam" id="PF12171">
    <property type="entry name" value="zf-C2H2_jaz"/>
    <property type="match status" value="1"/>
</dbReference>
<dbReference type="Proteomes" id="UP000005240">
    <property type="component" value="Unassembled WGS sequence"/>
</dbReference>
<dbReference type="OrthoDB" id="30343at2759"/>
<evidence type="ECO:0000313" key="8">
    <source>
        <dbReference type="EnsemblFungi" id="PTTG_00166-t43_1-p1"/>
    </source>
</evidence>
<evidence type="ECO:0000313" key="7">
    <source>
        <dbReference type="EMBL" id="OAV97438.1"/>
    </source>
</evidence>
<evidence type="ECO:0000256" key="1">
    <source>
        <dbReference type="ARBA" id="ARBA00022723"/>
    </source>
</evidence>
<reference evidence="7" key="1">
    <citation type="submission" date="2009-11" db="EMBL/GenBank/DDBJ databases">
        <authorList>
            <consortium name="The Broad Institute Genome Sequencing Platform"/>
            <person name="Ward D."/>
            <person name="Feldgarden M."/>
            <person name="Earl A."/>
            <person name="Young S.K."/>
            <person name="Zeng Q."/>
            <person name="Koehrsen M."/>
            <person name="Alvarado L."/>
            <person name="Berlin A."/>
            <person name="Bochicchio J."/>
            <person name="Borenstein D."/>
            <person name="Chapman S.B."/>
            <person name="Chen Z."/>
            <person name="Engels R."/>
            <person name="Freedman E."/>
            <person name="Gellesch M."/>
            <person name="Goldberg J."/>
            <person name="Griggs A."/>
            <person name="Gujja S."/>
            <person name="Heilman E."/>
            <person name="Heiman D."/>
            <person name="Hepburn T."/>
            <person name="Howarth C."/>
            <person name="Jen D."/>
            <person name="Larson L."/>
            <person name="Lewis B."/>
            <person name="Mehta T."/>
            <person name="Park D."/>
            <person name="Pearson M."/>
            <person name="Roberts A."/>
            <person name="Saif S."/>
            <person name="Shea T."/>
            <person name="Shenoy N."/>
            <person name="Sisk P."/>
            <person name="Stolte C."/>
            <person name="Sykes S."/>
            <person name="Thomson T."/>
            <person name="Walk T."/>
            <person name="White J."/>
            <person name="Yandava C."/>
            <person name="Izard J."/>
            <person name="Baranova O.V."/>
            <person name="Blanton J.M."/>
            <person name="Tanner A.C."/>
            <person name="Dewhirst F.E."/>
            <person name="Haas B."/>
            <person name="Nusbaum C."/>
            <person name="Birren B."/>
        </authorList>
    </citation>
    <scope>NUCLEOTIDE SEQUENCE [LARGE SCALE GENOMIC DNA]</scope>
    <source>
        <strain evidence="7">1-1 BBBD Race 1</strain>
    </source>
</reference>
<dbReference type="InterPro" id="IPR003604">
    <property type="entry name" value="Matrin/U1-like-C_Znf_C2H2"/>
</dbReference>
<organism evidence="7">
    <name type="scientific">Puccinia triticina (isolate 1-1 / race 1 (BBBD))</name>
    <name type="common">Brown leaf rust fungus</name>
    <dbReference type="NCBI Taxonomy" id="630390"/>
    <lineage>
        <taxon>Eukaryota</taxon>
        <taxon>Fungi</taxon>
        <taxon>Dikarya</taxon>
        <taxon>Basidiomycota</taxon>
        <taxon>Pucciniomycotina</taxon>
        <taxon>Pucciniomycetes</taxon>
        <taxon>Pucciniales</taxon>
        <taxon>Pucciniaceae</taxon>
        <taxon>Puccinia</taxon>
    </lineage>
</organism>
<feature type="domain" description="U1-type" evidence="6">
    <location>
        <begin position="96"/>
        <end position="130"/>
    </location>
</feature>
<dbReference type="InterPro" id="IPR022755">
    <property type="entry name" value="Znf_C2H2_jaz"/>
</dbReference>
<name>A0A180GYP1_PUCT1</name>
<evidence type="ECO:0000256" key="5">
    <source>
        <dbReference type="SAM" id="MobiDB-lite"/>
    </source>
</evidence>
<feature type="region of interest" description="Disordered" evidence="5">
    <location>
        <begin position="175"/>
        <end position="233"/>
    </location>
</feature>
<dbReference type="InterPro" id="IPR036236">
    <property type="entry name" value="Znf_C2H2_sf"/>
</dbReference>
<keyword evidence="2" id="KW-0863">Zinc-finger</keyword>
<sequence length="233" mass="26315">MSKKESAYGAPSAGTDFRKTWDKAEYEAKAKKRDEEERERMKEADEALQKGKKPRRKQVDLPKPTELMKQREAPLELNKNQNKTMIVQGSLRGPGAPGFYCDVCSRTSKDSSSYLDHLNSRFHLRQLGQKTQVARSTIDQVRAKIAEMREATKQQAASKQYDFTQRLKEIKAAEEAEREAKRLKKLQAREAQAKAKPPPGVYQPAESTETTGENGGDEMAKLMGFSGGFKSRK</sequence>
<feature type="compositionally biased region" description="Basic and acidic residues" evidence="5">
    <location>
        <begin position="16"/>
        <end position="49"/>
    </location>
</feature>
<dbReference type="GO" id="GO:0008270">
    <property type="term" value="F:zinc ion binding"/>
    <property type="evidence" value="ECO:0007669"/>
    <property type="project" value="UniProtKB-KW"/>
</dbReference>
<keyword evidence="3" id="KW-0862">Zinc</keyword>
<dbReference type="GO" id="GO:0046540">
    <property type="term" value="C:U4/U6 x U5 tri-snRNP complex"/>
    <property type="evidence" value="ECO:0007669"/>
    <property type="project" value="TreeGrafter"/>
</dbReference>
<reference evidence="8 9" key="3">
    <citation type="journal article" date="2017" name="G3 (Bethesda)">
        <title>Comparative analysis highlights variable genome content of wheat rusts and divergence of the mating loci.</title>
        <authorList>
            <person name="Cuomo C.A."/>
            <person name="Bakkeren G."/>
            <person name="Khalil H.B."/>
            <person name="Panwar V."/>
            <person name="Joly D."/>
            <person name="Linning R."/>
            <person name="Sakthikumar S."/>
            <person name="Song X."/>
            <person name="Adiconis X."/>
            <person name="Fan L."/>
            <person name="Goldberg J.M."/>
            <person name="Levin J.Z."/>
            <person name="Young S."/>
            <person name="Zeng Q."/>
            <person name="Anikster Y."/>
            <person name="Bruce M."/>
            <person name="Wang M."/>
            <person name="Yin C."/>
            <person name="McCallum B."/>
            <person name="Szabo L.J."/>
            <person name="Hulbert S."/>
            <person name="Chen X."/>
            <person name="Fellers J.P."/>
        </authorList>
    </citation>
    <scope>NUCLEOTIDE SEQUENCE</scope>
    <source>
        <strain evidence="8">isolate 1-1 / race 1 (BBBD)</strain>
        <strain evidence="9">Isolate 1-1 / race 1 (BBBD)</strain>
    </source>
</reference>
<dbReference type="EMBL" id="ADAS02000013">
    <property type="protein sequence ID" value="OAV97438.1"/>
    <property type="molecule type" value="Genomic_DNA"/>
</dbReference>
<keyword evidence="4" id="KW-0539">Nucleus</keyword>
<evidence type="ECO:0000256" key="4">
    <source>
        <dbReference type="ARBA" id="ARBA00023242"/>
    </source>
</evidence>
<gene>
    <name evidence="7" type="ORF">PTTG_00166</name>
</gene>
<dbReference type="GO" id="GO:0000398">
    <property type="term" value="P:mRNA splicing, via spliceosome"/>
    <property type="evidence" value="ECO:0007669"/>
    <property type="project" value="InterPro"/>
</dbReference>
<dbReference type="GO" id="GO:0005681">
    <property type="term" value="C:spliceosomal complex"/>
    <property type="evidence" value="ECO:0007669"/>
    <property type="project" value="InterPro"/>
</dbReference>
<dbReference type="EnsemblFungi" id="PTTG_00166-t43_1">
    <property type="protein sequence ID" value="PTTG_00166-t43_1-p1"/>
    <property type="gene ID" value="PTTG_00166"/>
</dbReference>
<dbReference type="AlphaFoldDB" id="A0A180GYP1"/>
<feature type="region of interest" description="Disordered" evidence="5">
    <location>
        <begin position="1"/>
        <end position="81"/>
    </location>
</feature>
<dbReference type="SUPFAM" id="SSF57667">
    <property type="entry name" value="beta-beta-alpha zinc fingers"/>
    <property type="match status" value="1"/>
</dbReference>
<evidence type="ECO:0000256" key="2">
    <source>
        <dbReference type="ARBA" id="ARBA00022771"/>
    </source>
</evidence>
<dbReference type="SMART" id="SM00451">
    <property type="entry name" value="ZnF_U1"/>
    <property type="match status" value="1"/>
</dbReference>
<reference evidence="8" key="4">
    <citation type="submission" date="2025-05" db="UniProtKB">
        <authorList>
            <consortium name="EnsemblFungi"/>
        </authorList>
    </citation>
    <scope>IDENTIFICATION</scope>
    <source>
        <strain evidence="8">isolate 1-1 / race 1 (BBBD)</strain>
    </source>
</reference>
<accession>A0A180GYP1</accession>
<evidence type="ECO:0000256" key="3">
    <source>
        <dbReference type="ARBA" id="ARBA00022833"/>
    </source>
</evidence>
<proteinExistence type="predicted"/>
<evidence type="ECO:0000259" key="6">
    <source>
        <dbReference type="SMART" id="SM00451"/>
    </source>
</evidence>
<keyword evidence="9" id="KW-1185">Reference proteome</keyword>
<reference evidence="7" key="2">
    <citation type="submission" date="2016-05" db="EMBL/GenBank/DDBJ databases">
        <title>Comparative analysis highlights variable genome content of wheat rusts and divergence of the mating loci.</title>
        <authorList>
            <person name="Cuomo C.A."/>
            <person name="Bakkeren G."/>
            <person name="Szabo L."/>
            <person name="Khalil H."/>
            <person name="Joly D."/>
            <person name="Goldberg J."/>
            <person name="Young S."/>
            <person name="Zeng Q."/>
            <person name="Fellers J."/>
        </authorList>
    </citation>
    <scope>NUCLEOTIDE SEQUENCE [LARGE SCALE GENOMIC DNA]</scope>
    <source>
        <strain evidence="7">1-1 BBBD Race 1</strain>
    </source>
</reference>
<dbReference type="PANTHER" id="PTHR45986">
    <property type="entry name" value="ZINC FINGER MATRIN-TYPE PROTEIN 2"/>
    <property type="match status" value="1"/>
</dbReference>
<dbReference type="InterPro" id="IPR040107">
    <property type="entry name" value="Snu23"/>
</dbReference>